<protein>
    <submittedName>
        <fullName evidence="1">Uncharacterized protein</fullName>
    </submittedName>
</protein>
<evidence type="ECO:0000313" key="2">
    <source>
        <dbReference type="Proteomes" id="UP000821845"/>
    </source>
</evidence>
<comment type="caution">
    <text evidence="1">The sequence shown here is derived from an EMBL/GenBank/DDBJ whole genome shotgun (WGS) entry which is preliminary data.</text>
</comment>
<sequence>MSSKGGKVDVELTVYCTTSTRHFLSTDYYVPGCRIRKLLPGVVPTVFDEYPSYLVPSTKKPRKEPAPRCSLPAPQPSKRKVDLPELQHDFADKKNSVCTQTANKDAQRGYAHTRTAQLLTLPAKCTLQRYMGPSPTTTGMSPAMRERLVFEASLLSSKQHMATLIIDEASIKPKCIYDRKLDTVFRWRDKPSSDTPDGVRDISGILVQKLYGHQKDMTVKLARNLTKKHVYPTNLEKMNVLRIVQIFSPQVTAAIENLQDNRR</sequence>
<name>A0ACB7T5C8_HYAAI</name>
<evidence type="ECO:0000313" key="1">
    <source>
        <dbReference type="EMBL" id="KAH6940612.1"/>
    </source>
</evidence>
<dbReference type="EMBL" id="CM023491">
    <property type="protein sequence ID" value="KAH6940612.1"/>
    <property type="molecule type" value="Genomic_DNA"/>
</dbReference>
<accession>A0ACB7T5C8</accession>
<keyword evidence="2" id="KW-1185">Reference proteome</keyword>
<reference evidence="1" key="1">
    <citation type="submission" date="2020-05" db="EMBL/GenBank/DDBJ databases">
        <title>Large-scale comparative analyses of tick genomes elucidate their genetic diversity and vector capacities.</title>
        <authorList>
            <person name="Jia N."/>
            <person name="Wang J."/>
            <person name="Shi W."/>
            <person name="Du L."/>
            <person name="Sun Y."/>
            <person name="Zhan W."/>
            <person name="Jiang J."/>
            <person name="Wang Q."/>
            <person name="Zhang B."/>
            <person name="Ji P."/>
            <person name="Sakyi L.B."/>
            <person name="Cui X."/>
            <person name="Yuan T."/>
            <person name="Jiang B."/>
            <person name="Yang W."/>
            <person name="Lam T.T.-Y."/>
            <person name="Chang Q."/>
            <person name="Ding S."/>
            <person name="Wang X."/>
            <person name="Zhu J."/>
            <person name="Ruan X."/>
            <person name="Zhao L."/>
            <person name="Wei J."/>
            <person name="Que T."/>
            <person name="Du C."/>
            <person name="Cheng J."/>
            <person name="Dai P."/>
            <person name="Han X."/>
            <person name="Huang E."/>
            <person name="Gao Y."/>
            <person name="Liu J."/>
            <person name="Shao H."/>
            <person name="Ye R."/>
            <person name="Li L."/>
            <person name="Wei W."/>
            <person name="Wang X."/>
            <person name="Wang C."/>
            <person name="Yang T."/>
            <person name="Huo Q."/>
            <person name="Li W."/>
            <person name="Guo W."/>
            <person name="Chen H."/>
            <person name="Zhou L."/>
            <person name="Ni X."/>
            <person name="Tian J."/>
            <person name="Zhou Y."/>
            <person name="Sheng Y."/>
            <person name="Liu T."/>
            <person name="Pan Y."/>
            <person name="Xia L."/>
            <person name="Li J."/>
            <person name="Zhao F."/>
            <person name="Cao W."/>
        </authorList>
    </citation>
    <scope>NUCLEOTIDE SEQUENCE</scope>
    <source>
        <strain evidence="1">Hyas-2018</strain>
    </source>
</reference>
<dbReference type="Proteomes" id="UP000821845">
    <property type="component" value="Chromosome 11"/>
</dbReference>
<proteinExistence type="predicted"/>
<organism evidence="1 2">
    <name type="scientific">Hyalomma asiaticum</name>
    <name type="common">Tick</name>
    <dbReference type="NCBI Taxonomy" id="266040"/>
    <lineage>
        <taxon>Eukaryota</taxon>
        <taxon>Metazoa</taxon>
        <taxon>Ecdysozoa</taxon>
        <taxon>Arthropoda</taxon>
        <taxon>Chelicerata</taxon>
        <taxon>Arachnida</taxon>
        <taxon>Acari</taxon>
        <taxon>Parasitiformes</taxon>
        <taxon>Ixodida</taxon>
        <taxon>Ixodoidea</taxon>
        <taxon>Ixodidae</taxon>
        <taxon>Hyalomminae</taxon>
        <taxon>Hyalomma</taxon>
    </lineage>
</organism>
<gene>
    <name evidence="1" type="ORF">HPB50_003012</name>
</gene>